<dbReference type="SUPFAM" id="SSF52833">
    <property type="entry name" value="Thioredoxin-like"/>
    <property type="match status" value="1"/>
</dbReference>
<name>A0A9N9S4K1_9DIPT</name>
<dbReference type="GO" id="GO:0045454">
    <property type="term" value="P:cell redox homeostasis"/>
    <property type="evidence" value="ECO:0007669"/>
    <property type="project" value="TreeGrafter"/>
</dbReference>
<dbReference type="GO" id="GO:0005739">
    <property type="term" value="C:mitochondrion"/>
    <property type="evidence" value="ECO:0007669"/>
    <property type="project" value="TreeGrafter"/>
</dbReference>
<dbReference type="PANTHER" id="PTHR43601">
    <property type="entry name" value="THIOREDOXIN, MITOCHONDRIAL"/>
    <property type="match status" value="1"/>
</dbReference>
<proteinExistence type="inferred from homology"/>
<evidence type="ECO:0000256" key="1">
    <source>
        <dbReference type="ARBA" id="ARBA00008987"/>
    </source>
</evidence>
<dbReference type="OrthoDB" id="19690at2759"/>
<dbReference type="InterPro" id="IPR036249">
    <property type="entry name" value="Thioredoxin-like_sf"/>
</dbReference>
<dbReference type="AlphaFoldDB" id="A0A9N9S4K1"/>
<dbReference type="PROSITE" id="PS00194">
    <property type="entry name" value="THIOREDOXIN_1"/>
    <property type="match status" value="1"/>
</dbReference>
<accession>A0A9N9S4K1</accession>
<dbReference type="InterPro" id="IPR013766">
    <property type="entry name" value="Thioredoxin_domain"/>
</dbReference>
<sequence>MLRAIGKTTPLLMESILKKTLSLSACSPKSFVIKDHFDFDKKVINSDLPIVVNFHAEWCEPCKLLTPKLTELLDENPDIDLAIVDVDTNIDLVHLFEVKAVPAVLAFRNGVVVDKFIGLVDANMIEELIEKLLRKKRL</sequence>
<evidence type="ECO:0000313" key="4">
    <source>
        <dbReference type="Proteomes" id="UP001153620"/>
    </source>
</evidence>
<dbReference type="Proteomes" id="UP001153620">
    <property type="component" value="Chromosome 3"/>
</dbReference>
<comment type="similarity">
    <text evidence="1">Belongs to the thioredoxin family.</text>
</comment>
<evidence type="ECO:0000259" key="2">
    <source>
        <dbReference type="PROSITE" id="PS51352"/>
    </source>
</evidence>
<protein>
    <recommendedName>
        <fullName evidence="2">Thioredoxin domain-containing protein</fullName>
    </recommendedName>
</protein>
<feature type="domain" description="Thioredoxin" evidence="2">
    <location>
        <begin position="21"/>
        <end position="134"/>
    </location>
</feature>
<dbReference type="Gene3D" id="3.40.30.10">
    <property type="entry name" value="Glutaredoxin"/>
    <property type="match status" value="1"/>
</dbReference>
<dbReference type="CDD" id="cd02947">
    <property type="entry name" value="TRX_family"/>
    <property type="match status" value="1"/>
</dbReference>
<dbReference type="EMBL" id="OU895879">
    <property type="protein sequence ID" value="CAG9809136.1"/>
    <property type="molecule type" value="Genomic_DNA"/>
</dbReference>
<evidence type="ECO:0000313" key="3">
    <source>
        <dbReference type="EMBL" id="CAG9809136.1"/>
    </source>
</evidence>
<keyword evidence="4" id="KW-1185">Reference proteome</keyword>
<reference evidence="3" key="1">
    <citation type="submission" date="2022-01" db="EMBL/GenBank/DDBJ databases">
        <authorList>
            <person name="King R."/>
        </authorList>
    </citation>
    <scope>NUCLEOTIDE SEQUENCE</scope>
</reference>
<reference evidence="3" key="2">
    <citation type="submission" date="2022-10" db="EMBL/GenBank/DDBJ databases">
        <authorList>
            <consortium name="ENA_rothamsted_submissions"/>
            <consortium name="culmorum"/>
            <person name="King R."/>
        </authorList>
    </citation>
    <scope>NUCLEOTIDE SEQUENCE</scope>
</reference>
<organism evidence="3 4">
    <name type="scientific">Chironomus riparius</name>
    <dbReference type="NCBI Taxonomy" id="315576"/>
    <lineage>
        <taxon>Eukaryota</taxon>
        <taxon>Metazoa</taxon>
        <taxon>Ecdysozoa</taxon>
        <taxon>Arthropoda</taxon>
        <taxon>Hexapoda</taxon>
        <taxon>Insecta</taxon>
        <taxon>Pterygota</taxon>
        <taxon>Neoptera</taxon>
        <taxon>Endopterygota</taxon>
        <taxon>Diptera</taxon>
        <taxon>Nematocera</taxon>
        <taxon>Chironomoidea</taxon>
        <taxon>Chironomidae</taxon>
        <taxon>Chironominae</taxon>
        <taxon>Chironomus</taxon>
    </lineage>
</organism>
<dbReference type="Pfam" id="PF00085">
    <property type="entry name" value="Thioredoxin"/>
    <property type="match status" value="1"/>
</dbReference>
<gene>
    <name evidence="3" type="ORF">CHIRRI_LOCUS11965</name>
</gene>
<dbReference type="PROSITE" id="PS51352">
    <property type="entry name" value="THIOREDOXIN_2"/>
    <property type="match status" value="1"/>
</dbReference>
<dbReference type="PANTHER" id="PTHR43601:SF5">
    <property type="entry name" value="EG:132E8.3 PROTEIN"/>
    <property type="match status" value="1"/>
</dbReference>
<dbReference type="InterPro" id="IPR017937">
    <property type="entry name" value="Thioredoxin_CS"/>
</dbReference>